<feature type="domain" description="MARVEL" evidence="8">
    <location>
        <begin position="30"/>
        <end position="179"/>
    </location>
</feature>
<keyword evidence="4 7" id="KW-1133">Transmembrane helix</keyword>
<evidence type="ECO:0000256" key="6">
    <source>
        <dbReference type="PROSITE-ProRule" id="PRU00581"/>
    </source>
</evidence>
<feature type="transmembrane region" description="Helical" evidence="7">
    <location>
        <begin position="112"/>
        <end position="134"/>
    </location>
</feature>
<dbReference type="PROSITE" id="PS51225">
    <property type="entry name" value="MARVEL"/>
    <property type="match status" value="1"/>
</dbReference>
<dbReference type="PANTHER" id="PTHR10838">
    <property type="entry name" value="SYNAPTOGYRIN"/>
    <property type="match status" value="1"/>
</dbReference>
<feature type="transmembrane region" description="Helical" evidence="7">
    <location>
        <begin position="146"/>
        <end position="165"/>
    </location>
</feature>
<protein>
    <recommendedName>
        <fullName evidence="8">MARVEL domain-containing protein</fullName>
    </recommendedName>
</protein>
<reference evidence="9" key="1">
    <citation type="journal article" date="2021" name="Mol. Ecol. Resour.">
        <title>Phylogenomic analyses of the genus Drosophila reveals genomic signals of climate adaptation.</title>
        <authorList>
            <person name="Li F."/>
            <person name="Rane R.V."/>
            <person name="Luria V."/>
            <person name="Xiong Z."/>
            <person name="Chen J."/>
            <person name="Li Z."/>
            <person name="Catullo R.A."/>
            <person name="Griffin P.C."/>
            <person name="Schiffer M."/>
            <person name="Pearce S."/>
            <person name="Lee S.F."/>
            <person name="McElroy K."/>
            <person name="Stocker A."/>
            <person name="Shirriffs J."/>
            <person name="Cockerell F."/>
            <person name="Coppin C."/>
            <person name="Sgro C.M."/>
            <person name="Karger A."/>
            <person name="Cain J.W."/>
            <person name="Weber J.A."/>
            <person name="Santpere G."/>
            <person name="Kirschner M.W."/>
            <person name="Hoffmann A.A."/>
            <person name="Oakeshott J.G."/>
            <person name="Zhang G."/>
        </authorList>
    </citation>
    <scope>NUCLEOTIDE SEQUENCE</scope>
    <source>
        <strain evidence="9">BGI-SZ-2011g</strain>
    </source>
</reference>
<evidence type="ECO:0000256" key="1">
    <source>
        <dbReference type="ARBA" id="ARBA00004141"/>
    </source>
</evidence>
<accession>A0AAD4JR98</accession>
<name>A0AAD4JR98_9MUSC</name>
<keyword evidence="3 6" id="KW-0812">Transmembrane</keyword>
<dbReference type="Pfam" id="PF01284">
    <property type="entry name" value="MARVEL"/>
    <property type="match status" value="1"/>
</dbReference>
<dbReference type="GO" id="GO:0031594">
    <property type="term" value="C:neuromuscular junction"/>
    <property type="evidence" value="ECO:0007669"/>
    <property type="project" value="TreeGrafter"/>
</dbReference>
<proteinExistence type="inferred from homology"/>
<keyword evidence="10" id="KW-1185">Reference proteome</keyword>
<dbReference type="Proteomes" id="UP001200034">
    <property type="component" value="Unassembled WGS sequence"/>
</dbReference>
<evidence type="ECO:0000256" key="3">
    <source>
        <dbReference type="ARBA" id="ARBA00022692"/>
    </source>
</evidence>
<evidence type="ECO:0000313" key="9">
    <source>
        <dbReference type="EMBL" id="KAH8355132.1"/>
    </source>
</evidence>
<organism evidence="9 10">
    <name type="scientific">Drosophila rubida</name>
    <dbReference type="NCBI Taxonomy" id="30044"/>
    <lineage>
        <taxon>Eukaryota</taxon>
        <taxon>Metazoa</taxon>
        <taxon>Ecdysozoa</taxon>
        <taxon>Arthropoda</taxon>
        <taxon>Hexapoda</taxon>
        <taxon>Insecta</taxon>
        <taxon>Pterygota</taxon>
        <taxon>Neoptera</taxon>
        <taxon>Endopterygota</taxon>
        <taxon>Diptera</taxon>
        <taxon>Brachycera</taxon>
        <taxon>Muscomorpha</taxon>
        <taxon>Ephydroidea</taxon>
        <taxon>Drosophilidae</taxon>
        <taxon>Drosophila</taxon>
    </lineage>
</organism>
<evidence type="ECO:0000256" key="2">
    <source>
        <dbReference type="ARBA" id="ARBA00010252"/>
    </source>
</evidence>
<gene>
    <name evidence="9" type="ORF">KR093_006604</name>
</gene>
<evidence type="ECO:0000313" key="10">
    <source>
        <dbReference type="Proteomes" id="UP001200034"/>
    </source>
</evidence>
<dbReference type="PIRSF" id="PIRSF011282">
    <property type="entry name" value="Synaptogyrin"/>
    <property type="match status" value="1"/>
</dbReference>
<feature type="non-terminal residue" evidence="9">
    <location>
        <position position="1"/>
    </location>
</feature>
<evidence type="ECO:0000256" key="4">
    <source>
        <dbReference type="ARBA" id="ARBA00022989"/>
    </source>
</evidence>
<evidence type="ECO:0000256" key="7">
    <source>
        <dbReference type="SAM" id="Phobius"/>
    </source>
</evidence>
<dbReference type="AlphaFoldDB" id="A0AAD4JR98"/>
<keyword evidence="5 6" id="KW-0472">Membrane</keyword>
<comment type="similarity">
    <text evidence="2">Belongs to the synaptogyrin family.</text>
</comment>
<dbReference type="GO" id="GO:0030672">
    <property type="term" value="C:synaptic vesicle membrane"/>
    <property type="evidence" value="ECO:0007669"/>
    <property type="project" value="TreeGrafter"/>
</dbReference>
<dbReference type="PANTHER" id="PTHR10838:SF20">
    <property type="entry name" value="SYNAPTOGYRIN"/>
    <property type="match status" value="1"/>
</dbReference>
<dbReference type="InterPro" id="IPR008253">
    <property type="entry name" value="Marvel"/>
</dbReference>
<sequence length="245" mass="27094">MDVFNQILNINAGGAYGGGKAGGAFDPVTFAMKPQVVIRALCWLFSIVVFGCISSEGWVEKDGKEYCLFNNDGMACKFGNTIGVFGFLASMAFIGGEFLFERMSSVKSRKRYVMADMGFSALWAFFYFIAFFYLWSQWSSAPMPPYGIGAGSMKTSIIFCFFNIFSWVSSANDSVESINYTTILSLQALCAFMAYKRFLIGAGDEFTSAFETDPANVVHQQAYSYSMDNDNEQYSASPFGQPQQG</sequence>
<dbReference type="EMBL" id="JAJJHW010003889">
    <property type="protein sequence ID" value="KAH8355132.1"/>
    <property type="molecule type" value="Genomic_DNA"/>
</dbReference>
<evidence type="ECO:0000256" key="5">
    <source>
        <dbReference type="ARBA" id="ARBA00023136"/>
    </source>
</evidence>
<dbReference type="InterPro" id="IPR016579">
    <property type="entry name" value="Synaptogyrin"/>
</dbReference>
<feature type="transmembrane region" description="Helical" evidence="7">
    <location>
        <begin position="78"/>
        <end position="100"/>
    </location>
</feature>
<evidence type="ECO:0000259" key="8">
    <source>
        <dbReference type="PROSITE" id="PS51225"/>
    </source>
</evidence>
<comment type="subcellular location">
    <subcellularLocation>
        <location evidence="1">Membrane</location>
        <topology evidence="1">Multi-pass membrane protein</topology>
    </subcellularLocation>
</comment>
<comment type="caution">
    <text evidence="9">The sequence shown here is derived from an EMBL/GenBank/DDBJ whole genome shotgun (WGS) entry which is preliminary data.</text>
</comment>
<feature type="transmembrane region" description="Helical" evidence="7">
    <location>
        <begin position="36"/>
        <end position="58"/>
    </location>
</feature>